<dbReference type="Gene3D" id="3.30.40.10">
    <property type="entry name" value="Zinc/RING finger domain, C3HC4 (zinc finger)"/>
    <property type="match status" value="1"/>
</dbReference>
<feature type="transmembrane region" description="Helical" evidence="3">
    <location>
        <begin position="154"/>
        <end position="176"/>
    </location>
</feature>
<comment type="caution">
    <text evidence="5">The sequence shown here is derived from an EMBL/GenBank/DDBJ whole genome shotgun (WGS) entry which is preliminary data.</text>
</comment>
<keyword evidence="6" id="KW-1185">Reference proteome</keyword>
<name>A0ABD3QAU9_9STRA</name>
<evidence type="ECO:0000256" key="1">
    <source>
        <dbReference type="PROSITE-ProRule" id="PRU00175"/>
    </source>
</evidence>
<dbReference type="EMBL" id="JALLAZ020000344">
    <property type="protein sequence ID" value="KAL3797487.1"/>
    <property type="molecule type" value="Genomic_DNA"/>
</dbReference>
<evidence type="ECO:0000256" key="3">
    <source>
        <dbReference type="SAM" id="Phobius"/>
    </source>
</evidence>
<keyword evidence="1" id="KW-0479">Metal-binding</keyword>
<keyword evidence="1" id="KW-0863">Zinc-finger</keyword>
<dbReference type="Proteomes" id="UP001530315">
    <property type="component" value="Unassembled WGS sequence"/>
</dbReference>
<proteinExistence type="predicted"/>
<dbReference type="PROSITE" id="PS50089">
    <property type="entry name" value="ZF_RING_2"/>
    <property type="match status" value="1"/>
</dbReference>
<evidence type="ECO:0000313" key="5">
    <source>
        <dbReference type="EMBL" id="KAL3797487.1"/>
    </source>
</evidence>
<dbReference type="PANTHER" id="PTHR22765">
    <property type="entry name" value="RING FINGER AND PROTEASE ASSOCIATED DOMAIN-CONTAINING"/>
    <property type="match status" value="1"/>
</dbReference>
<dbReference type="Pfam" id="PF13639">
    <property type="entry name" value="zf-RING_2"/>
    <property type="match status" value="1"/>
</dbReference>
<dbReference type="SMART" id="SM00184">
    <property type="entry name" value="RING"/>
    <property type="match status" value="1"/>
</dbReference>
<dbReference type="AlphaFoldDB" id="A0ABD3QAU9"/>
<reference evidence="5 6" key="1">
    <citation type="submission" date="2024-10" db="EMBL/GenBank/DDBJ databases">
        <title>Updated reference genomes for cyclostephanoid diatoms.</title>
        <authorList>
            <person name="Roberts W.R."/>
            <person name="Alverson A.J."/>
        </authorList>
    </citation>
    <scope>NUCLEOTIDE SEQUENCE [LARGE SCALE GENOMIC DNA]</scope>
    <source>
        <strain evidence="5 6">AJA276-08</strain>
    </source>
</reference>
<gene>
    <name evidence="5" type="ORF">ACHAW5_010096</name>
</gene>
<keyword evidence="3" id="KW-0812">Transmembrane</keyword>
<feature type="domain" description="RING-type" evidence="4">
    <location>
        <begin position="274"/>
        <end position="324"/>
    </location>
</feature>
<dbReference type="SUPFAM" id="SSF57850">
    <property type="entry name" value="RING/U-box"/>
    <property type="match status" value="1"/>
</dbReference>
<organism evidence="5 6">
    <name type="scientific">Stephanodiscus triporus</name>
    <dbReference type="NCBI Taxonomy" id="2934178"/>
    <lineage>
        <taxon>Eukaryota</taxon>
        <taxon>Sar</taxon>
        <taxon>Stramenopiles</taxon>
        <taxon>Ochrophyta</taxon>
        <taxon>Bacillariophyta</taxon>
        <taxon>Coscinodiscophyceae</taxon>
        <taxon>Thalassiosirophycidae</taxon>
        <taxon>Stephanodiscales</taxon>
        <taxon>Stephanodiscaceae</taxon>
        <taxon>Stephanodiscus</taxon>
    </lineage>
</organism>
<feature type="transmembrane region" description="Helical" evidence="3">
    <location>
        <begin position="29"/>
        <end position="47"/>
    </location>
</feature>
<protein>
    <recommendedName>
        <fullName evidence="4">RING-type domain-containing protein</fullName>
    </recommendedName>
</protein>
<feature type="transmembrane region" description="Helical" evidence="3">
    <location>
        <begin position="105"/>
        <end position="125"/>
    </location>
</feature>
<dbReference type="InterPro" id="IPR001841">
    <property type="entry name" value="Znf_RING"/>
</dbReference>
<dbReference type="InterPro" id="IPR051826">
    <property type="entry name" value="E3_ubiquitin-ligase_domain"/>
</dbReference>
<keyword evidence="3" id="KW-0472">Membrane</keyword>
<accession>A0ABD3QAU9</accession>
<dbReference type="GO" id="GO:0008270">
    <property type="term" value="F:zinc ion binding"/>
    <property type="evidence" value="ECO:0007669"/>
    <property type="project" value="UniProtKB-KW"/>
</dbReference>
<dbReference type="InterPro" id="IPR013083">
    <property type="entry name" value="Znf_RING/FYVE/PHD"/>
</dbReference>
<evidence type="ECO:0000259" key="4">
    <source>
        <dbReference type="PROSITE" id="PS50089"/>
    </source>
</evidence>
<dbReference type="PANTHER" id="PTHR22765:SF434">
    <property type="entry name" value="GB|AAD18119.1-RELATED"/>
    <property type="match status" value="1"/>
</dbReference>
<sequence>MQLAQLSADIRDGHDSVGTIEILRTTRTLALATSLAAGTIWGLMALARRQTRNGTTGGVARSPSGTAADPVVIDDDDGGDVGDGDGVRAHASAATGSNPSLFSPALALTLITAYVPLIIASPLLWNAMREGLAGRGDGDGARGGGTTTFADSGFVHLVVLAMIAHAAMTIAGYRVLRDVLGSGIAGVYPGNRRGGGRRGRGRKLTVTEIADIVRKVPVEEYVSEENIRTGDCSVARMKRMMTNRGAADGVAAKCVERDDLVREIEGIRNFNEECAICAEEYVEGDILRVPLCRHEFHLHCFDKWMYTFSTDSRPATYPTCPLCKATVS</sequence>
<evidence type="ECO:0000256" key="2">
    <source>
        <dbReference type="SAM" id="MobiDB-lite"/>
    </source>
</evidence>
<evidence type="ECO:0000313" key="6">
    <source>
        <dbReference type="Proteomes" id="UP001530315"/>
    </source>
</evidence>
<keyword evidence="1" id="KW-0862">Zinc</keyword>
<feature type="region of interest" description="Disordered" evidence="2">
    <location>
        <begin position="54"/>
        <end position="94"/>
    </location>
</feature>
<keyword evidence="3" id="KW-1133">Transmembrane helix</keyword>
<feature type="compositionally biased region" description="Acidic residues" evidence="2">
    <location>
        <begin position="72"/>
        <end position="83"/>
    </location>
</feature>